<dbReference type="InterPro" id="IPR023203">
    <property type="entry name" value="TTHA0068_sf"/>
</dbReference>
<dbReference type="Proteomes" id="UP000294641">
    <property type="component" value="Unassembled WGS sequence"/>
</dbReference>
<comment type="caution">
    <text evidence="1">The sequence shown here is derived from an EMBL/GenBank/DDBJ whole genome shotgun (WGS) entry which is preliminary data.</text>
</comment>
<dbReference type="Gene3D" id="1.10.3450.10">
    <property type="entry name" value="TTHA0068-like"/>
    <property type="match status" value="1"/>
</dbReference>
<evidence type="ECO:0000313" key="3">
    <source>
        <dbReference type="Proteomes" id="UP000254330"/>
    </source>
</evidence>
<dbReference type="EMBL" id="SNZG01000010">
    <property type="protein sequence ID" value="TDR39821.1"/>
    <property type="molecule type" value="Genomic_DNA"/>
</dbReference>
<dbReference type="EMBL" id="UGNP01000001">
    <property type="protein sequence ID" value="STX09270.1"/>
    <property type="molecule type" value="Genomic_DNA"/>
</dbReference>
<dbReference type="RefSeq" id="WP_240605502.1">
    <property type="nucleotide sequence ID" value="NZ_BJUE01000014.1"/>
</dbReference>
<dbReference type="Pfam" id="PF03745">
    <property type="entry name" value="DUF309"/>
    <property type="match status" value="1"/>
</dbReference>
<dbReference type="SUPFAM" id="SSF140663">
    <property type="entry name" value="TTHA0068-like"/>
    <property type="match status" value="1"/>
</dbReference>
<dbReference type="AlphaFoldDB" id="A0A8B4Q981"/>
<dbReference type="Proteomes" id="UP000254330">
    <property type="component" value="Unassembled WGS sequence"/>
</dbReference>
<evidence type="ECO:0000313" key="4">
    <source>
        <dbReference type="Proteomes" id="UP000294641"/>
    </source>
</evidence>
<reference evidence="1 3" key="1">
    <citation type="submission" date="2018-06" db="EMBL/GenBank/DDBJ databases">
        <authorList>
            <consortium name="Pathogen Informatics"/>
            <person name="Doyle S."/>
        </authorList>
    </citation>
    <scope>NUCLEOTIDE SEQUENCE [LARGE SCALE GENOMIC DNA]</scope>
    <source>
        <strain evidence="1 3">NCTC10597</strain>
    </source>
</reference>
<proteinExistence type="predicted"/>
<sequence>MHPMYNPSFVQFLTYFNGNKDYFECHEVLEEYWKEIAPRQRKHVLVGLIQLATGMYHWRRGNFKGASTILQKSRHSIIEHTSSPFLEKIDVAQLVEQIEAAEKSIFAKQDFSPFPIAITDSALNKIVLSSIDHLVVLDATFLINKHKLRDRSEVLQERAEAISRRQITSNVEKR</sequence>
<accession>A0A8B4Q981</accession>
<dbReference type="PANTHER" id="PTHR34796">
    <property type="entry name" value="EXPRESSED PROTEIN"/>
    <property type="match status" value="1"/>
</dbReference>
<dbReference type="PANTHER" id="PTHR34796:SF1">
    <property type="entry name" value="EXPRESSED PROTEIN"/>
    <property type="match status" value="1"/>
</dbReference>
<keyword evidence="4" id="KW-1185">Reference proteome</keyword>
<evidence type="ECO:0000313" key="2">
    <source>
        <dbReference type="EMBL" id="TDR39821.1"/>
    </source>
</evidence>
<protein>
    <submittedName>
        <fullName evidence="1">Domain of uncharacterized function (DUF309)</fullName>
    </submittedName>
</protein>
<name>A0A8B4Q981_9BACL</name>
<organism evidence="1 3">
    <name type="scientific">Kurthia zopfii</name>
    <dbReference type="NCBI Taxonomy" id="1650"/>
    <lineage>
        <taxon>Bacteria</taxon>
        <taxon>Bacillati</taxon>
        <taxon>Bacillota</taxon>
        <taxon>Bacilli</taxon>
        <taxon>Bacillales</taxon>
        <taxon>Caryophanaceae</taxon>
        <taxon>Kurthia</taxon>
    </lineage>
</organism>
<reference evidence="2 4" key="2">
    <citation type="submission" date="2019-03" db="EMBL/GenBank/DDBJ databases">
        <title>Genomic Encyclopedia of Type Strains, Phase IV (KMG-IV): sequencing the most valuable type-strain genomes for metagenomic binning, comparative biology and taxonomic classification.</title>
        <authorList>
            <person name="Goeker M."/>
        </authorList>
    </citation>
    <scope>NUCLEOTIDE SEQUENCE [LARGE SCALE GENOMIC DNA]</scope>
    <source>
        <strain evidence="2 4">DSM 20580</strain>
    </source>
</reference>
<dbReference type="InterPro" id="IPR005500">
    <property type="entry name" value="DUF309"/>
</dbReference>
<evidence type="ECO:0000313" key="1">
    <source>
        <dbReference type="EMBL" id="STX09270.1"/>
    </source>
</evidence>
<gene>
    <name evidence="2" type="ORF">DFR61_11037</name>
    <name evidence="1" type="ORF">NCTC10597_00941</name>
</gene>